<evidence type="ECO:0000256" key="2">
    <source>
        <dbReference type="SAM" id="SignalP"/>
    </source>
</evidence>
<accession>A0A428FK59</accession>
<dbReference type="CDD" id="cd00118">
    <property type="entry name" value="LysM"/>
    <property type="match status" value="1"/>
</dbReference>
<dbReference type="PROSITE" id="PS51782">
    <property type="entry name" value="LYSM"/>
    <property type="match status" value="1"/>
</dbReference>
<protein>
    <submittedName>
        <fullName evidence="4">LysM domain protein</fullName>
    </submittedName>
</protein>
<feature type="compositionally biased region" description="Low complexity" evidence="1">
    <location>
        <begin position="157"/>
        <end position="199"/>
    </location>
</feature>
<proteinExistence type="predicted"/>
<dbReference type="Proteomes" id="UP000280648">
    <property type="component" value="Unassembled WGS sequence"/>
</dbReference>
<feature type="domain" description="LysM" evidence="3">
    <location>
        <begin position="47"/>
        <end position="91"/>
    </location>
</feature>
<evidence type="ECO:0000256" key="1">
    <source>
        <dbReference type="SAM" id="MobiDB-lite"/>
    </source>
</evidence>
<evidence type="ECO:0000259" key="3">
    <source>
        <dbReference type="PROSITE" id="PS51782"/>
    </source>
</evidence>
<dbReference type="Gene3D" id="3.10.350.10">
    <property type="entry name" value="LysM domain"/>
    <property type="match status" value="1"/>
</dbReference>
<comment type="caution">
    <text evidence="4">The sequence shown here is derived from an EMBL/GenBank/DDBJ whole genome shotgun (WGS) entry which is preliminary data.</text>
</comment>
<dbReference type="Pfam" id="PF26571">
    <property type="entry name" value="VldE"/>
    <property type="match status" value="1"/>
</dbReference>
<organism evidence="4 5">
    <name type="scientific">Streptococcus oralis</name>
    <dbReference type="NCBI Taxonomy" id="1303"/>
    <lineage>
        <taxon>Bacteria</taxon>
        <taxon>Bacillati</taxon>
        <taxon>Bacillota</taxon>
        <taxon>Bacilli</taxon>
        <taxon>Lactobacillales</taxon>
        <taxon>Streptococcaceae</taxon>
        <taxon>Streptococcus</taxon>
    </lineage>
</organism>
<feature type="region of interest" description="Disordered" evidence="1">
    <location>
        <begin position="135"/>
        <end position="277"/>
    </location>
</feature>
<feature type="compositionally biased region" description="Low complexity" evidence="1">
    <location>
        <begin position="207"/>
        <end position="261"/>
    </location>
</feature>
<feature type="compositionally biased region" description="Low complexity" evidence="1">
    <location>
        <begin position="135"/>
        <end position="150"/>
    </location>
</feature>
<dbReference type="EMBL" id="RJPI01000013">
    <property type="protein sequence ID" value="RSJ61635.1"/>
    <property type="molecule type" value="Genomic_DNA"/>
</dbReference>
<dbReference type="RefSeq" id="WP_125416871.1">
    <property type="nucleotide sequence ID" value="NZ_RJPI01000013.1"/>
</dbReference>
<dbReference type="Pfam" id="PF01476">
    <property type="entry name" value="LysM"/>
    <property type="match status" value="1"/>
</dbReference>
<feature type="compositionally biased region" description="Polar residues" evidence="1">
    <location>
        <begin position="262"/>
        <end position="274"/>
    </location>
</feature>
<evidence type="ECO:0000313" key="4">
    <source>
        <dbReference type="EMBL" id="RSJ61635.1"/>
    </source>
</evidence>
<sequence length="404" mass="43074">MKKRMILVSTVALSFAPVLATQAEEVLWTARSVEQIQNDLTKTDNKTSYTVQYGDTLSTIAEALGVDVTVLANLNKITNMDLIFPDTVLTTTVNEEEEVTEVEIQAPQSDASEEVMTATADLTTNQVTVDEQTVQVEDLSQPIEEAPTATETEKTTEVASSSEVSETATVAEETPSTETPVVEETPETAPAEAPVAETTRPVEEEAPQAATPATEETAATTPAEAPVVAALTTETPADTTGTSATEETAASTATSDTATSTYQAEQSQTPSRTYSAPAAPDYAGLAVAKSENAGLQPQTAAFKEEIANLFGITSFSGYRPGDSGDHGKGLAIDFMVPVSSALGDQIAEYAVQNMASRGINYIIWKQRFYAPYDSKYGPAYTWNPMPDRGSVTENHYDHVHVSMN</sequence>
<reference evidence="4 5" key="1">
    <citation type="submission" date="2018-11" db="EMBL/GenBank/DDBJ databases">
        <title>Species Designations Belie Phenotypic and Genotypic Heterogeneity in Oral Streptococci.</title>
        <authorList>
            <person name="Velsko I."/>
        </authorList>
    </citation>
    <scope>NUCLEOTIDE SEQUENCE [LARGE SCALE GENOMIC DNA]</scope>
    <source>
        <strain evidence="4 5">BCC26</strain>
    </source>
</reference>
<feature type="chain" id="PRO_5039611760" evidence="2">
    <location>
        <begin position="21"/>
        <end position="404"/>
    </location>
</feature>
<dbReference type="SUPFAM" id="SSF54106">
    <property type="entry name" value="LysM domain"/>
    <property type="match status" value="1"/>
</dbReference>
<name>A0A428FK59_STROR</name>
<dbReference type="InterPro" id="IPR058593">
    <property type="entry name" value="ARB_07466-like_C"/>
</dbReference>
<dbReference type="SMART" id="SM00257">
    <property type="entry name" value="LysM"/>
    <property type="match status" value="1"/>
</dbReference>
<dbReference type="AlphaFoldDB" id="A0A428FK59"/>
<evidence type="ECO:0000313" key="5">
    <source>
        <dbReference type="Proteomes" id="UP000280648"/>
    </source>
</evidence>
<dbReference type="InterPro" id="IPR036779">
    <property type="entry name" value="LysM_dom_sf"/>
</dbReference>
<gene>
    <name evidence="4" type="ORF">D8803_08515</name>
</gene>
<keyword evidence="2" id="KW-0732">Signal</keyword>
<dbReference type="InterPro" id="IPR018392">
    <property type="entry name" value="LysM"/>
</dbReference>
<feature type="signal peptide" evidence="2">
    <location>
        <begin position="1"/>
        <end position="20"/>
    </location>
</feature>